<feature type="non-terminal residue" evidence="10">
    <location>
        <position position="1"/>
    </location>
</feature>
<dbReference type="GO" id="GO:0003746">
    <property type="term" value="F:translation elongation factor activity"/>
    <property type="evidence" value="ECO:0007669"/>
    <property type="project" value="UniProtKB-KW"/>
</dbReference>
<dbReference type="EMBL" id="JAHGAV010000029">
    <property type="protein sequence ID" value="KAG6936957.1"/>
    <property type="molecule type" value="Genomic_DNA"/>
</dbReference>
<evidence type="ECO:0000256" key="5">
    <source>
        <dbReference type="ARBA" id="ARBA00023015"/>
    </source>
</evidence>
<dbReference type="GO" id="GO:0006392">
    <property type="term" value="P:transcription elongation by mitochondrial RNA polymerase"/>
    <property type="evidence" value="ECO:0007669"/>
    <property type="project" value="InterPro"/>
</dbReference>
<keyword evidence="6" id="KW-0496">Mitochondrion</keyword>
<keyword evidence="11" id="KW-1185">Reference proteome</keyword>
<comment type="caution">
    <text evidence="10">The sequence shown here is derived from an EMBL/GenBank/DDBJ whole genome shotgun (WGS) entry which is preliminary data.</text>
</comment>
<keyword evidence="10" id="KW-0251">Elongation factor</keyword>
<keyword evidence="4" id="KW-0809">Transit peptide</keyword>
<dbReference type="Gene3D" id="3.30.420.10">
    <property type="entry name" value="Ribonuclease H-like superfamily/Ribonuclease H"/>
    <property type="match status" value="1"/>
</dbReference>
<dbReference type="OrthoDB" id="5949570at2759"/>
<evidence type="ECO:0000313" key="11">
    <source>
        <dbReference type="Proteomes" id="UP000765507"/>
    </source>
</evidence>
<comment type="similarity">
    <text evidence="2">Belongs to the TEFM family.</text>
</comment>
<comment type="function">
    <text evidence="9">Transcription elongation factor which increases mitochondrial RNA polymerase processivity. Regulates transcription of the mitochondrial genome, including genes important for the oxidative phosphorylation machinery.</text>
</comment>
<dbReference type="Pfam" id="PF12836">
    <property type="entry name" value="HHH_3"/>
    <property type="match status" value="1"/>
</dbReference>
<dbReference type="InterPro" id="IPR039150">
    <property type="entry name" value="TEFM"/>
</dbReference>
<dbReference type="Proteomes" id="UP000765507">
    <property type="component" value="Unassembled WGS sequence"/>
</dbReference>
<reference evidence="10 11" key="1">
    <citation type="journal article" date="2020" name="G3 (Bethesda)">
        <title>Draft Genome of the Common Snapping Turtle, Chelydra serpentina, a Model for Phenotypic Plasticity in Reptiles.</title>
        <authorList>
            <person name="Das D."/>
            <person name="Singh S.K."/>
            <person name="Bierstedt J."/>
            <person name="Erickson A."/>
            <person name="Galli G.L.J."/>
            <person name="Crossley D.A. 2nd"/>
            <person name="Rhen T."/>
        </authorList>
    </citation>
    <scope>NUCLEOTIDE SEQUENCE [LARGE SCALE GENOMIC DNA]</scope>
    <source>
        <strain evidence="10">KW</strain>
    </source>
</reference>
<evidence type="ECO:0000256" key="8">
    <source>
        <dbReference type="ARBA" id="ARBA00023271"/>
    </source>
</evidence>
<dbReference type="GO" id="GO:0003676">
    <property type="term" value="F:nucleic acid binding"/>
    <property type="evidence" value="ECO:0007669"/>
    <property type="project" value="InterPro"/>
</dbReference>
<accession>A0A8T1T7P5</accession>
<evidence type="ECO:0000256" key="3">
    <source>
        <dbReference type="ARBA" id="ARBA00017000"/>
    </source>
</evidence>
<keyword evidence="5" id="KW-0805">Transcription regulation</keyword>
<evidence type="ECO:0000256" key="1">
    <source>
        <dbReference type="ARBA" id="ARBA00004436"/>
    </source>
</evidence>
<sequence length="382" mass="43699">AGRGLFRRDAPGGEARPGGVGRMSFSAWLPSLLRRGRYFFHVPLGSCQLHPLHRSWCHKKSTSAVQHNCVNSPTMNQSCKTLEDAFSNLYSSEQQSAILQVLNTASERELSTIKLLRGRKSVNVLEHREKYGPFQNLQSLLNVPLFQYKTVVKVCNFILNPSEKGERRERKIQDTRPSMRFIKPEIERERLETLDSIVSVVFGTRKIAWAHVDRNLAVHDWQQEECGRFMKGTYIPAVYLEEISSVVSKIPEADLYILEKNGLSAQNTNLFSITLHLRTVEAMLYALLQKTFMQDGQHKVLSMARSTVGKHFGLMVGDSRTSGIDLMKQFLLQSVTQEQPRLSFPRNKVVRYRNLFSSVTQNRDEEMCDSLLQALAFYELVK</sequence>
<gene>
    <name evidence="10" type="primary">TEFM</name>
    <name evidence="10" type="ORF">G0U57_011241</name>
</gene>
<keyword evidence="10" id="KW-0648">Protein biosynthesis</keyword>
<dbReference type="InterPro" id="IPR036397">
    <property type="entry name" value="RNaseH_sf"/>
</dbReference>
<protein>
    <recommendedName>
        <fullName evidence="3">Transcription elongation factor, mitochondrial</fullName>
    </recommendedName>
</protein>
<keyword evidence="7" id="KW-0804">Transcription</keyword>
<evidence type="ECO:0000256" key="6">
    <source>
        <dbReference type="ARBA" id="ARBA00023128"/>
    </source>
</evidence>
<evidence type="ECO:0000256" key="9">
    <source>
        <dbReference type="ARBA" id="ARBA00025262"/>
    </source>
</evidence>
<keyword evidence="8" id="KW-1135">Mitochondrion nucleoid</keyword>
<dbReference type="AlphaFoldDB" id="A0A8T1T7P5"/>
<dbReference type="PANTHER" id="PTHR21053:SF2">
    <property type="entry name" value="TRANSCRIPTION ELONGATION FACTOR, MITOCHONDRIAL"/>
    <property type="match status" value="1"/>
</dbReference>
<evidence type="ECO:0000256" key="7">
    <source>
        <dbReference type="ARBA" id="ARBA00023163"/>
    </source>
</evidence>
<evidence type="ECO:0000256" key="2">
    <source>
        <dbReference type="ARBA" id="ARBA00009086"/>
    </source>
</evidence>
<name>A0A8T1T7P5_CHESE</name>
<dbReference type="SUPFAM" id="SSF47781">
    <property type="entry name" value="RuvA domain 2-like"/>
    <property type="match status" value="1"/>
</dbReference>
<proteinExistence type="inferred from homology"/>
<comment type="subcellular location">
    <subcellularLocation>
        <location evidence="1">Mitochondrion matrix</location>
        <location evidence="1">Mitochondrion nucleoid</location>
    </subcellularLocation>
</comment>
<dbReference type="InterPro" id="IPR010994">
    <property type="entry name" value="RuvA_2-like"/>
</dbReference>
<evidence type="ECO:0000313" key="10">
    <source>
        <dbReference type="EMBL" id="KAG6936957.1"/>
    </source>
</evidence>
<organism evidence="10 11">
    <name type="scientific">Chelydra serpentina</name>
    <name type="common">Snapping turtle</name>
    <name type="synonym">Testudo serpentina</name>
    <dbReference type="NCBI Taxonomy" id="8475"/>
    <lineage>
        <taxon>Eukaryota</taxon>
        <taxon>Metazoa</taxon>
        <taxon>Chordata</taxon>
        <taxon>Craniata</taxon>
        <taxon>Vertebrata</taxon>
        <taxon>Euteleostomi</taxon>
        <taxon>Archelosauria</taxon>
        <taxon>Testudinata</taxon>
        <taxon>Testudines</taxon>
        <taxon>Cryptodira</taxon>
        <taxon>Durocryptodira</taxon>
        <taxon>Americhelydia</taxon>
        <taxon>Chelydroidea</taxon>
        <taxon>Chelydridae</taxon>
        <taxon>Chelydra</taxon>
    </lineage>
</organism>
<evidence type="ECO:0000256" key="4">
    <source>
        <dbReference type="ARBA" id="ARBA00022946"/>
    </source>
</evidence>
<dbReference type="PANTHER" id="PTHR21053">
    <property type="entry name" value="TRANSCRIPTION ELONGATION FACTOR, MITOCHONDRIAL"/>
    <property type="match status" value="1"/>
</dbReference>
<dbReference type="GO" id="GO:0030337">
    <property type="term" value="F:DNA polymerase processivity factor activity"/>
    <property type="evidence" value="ECO:0007669"/>
    <property type="project" value="TreeGrafter"/>
</dbReference>
<dbReference type="GO" id="GO:0042645">
    <property type="term" value="C:mitochondrial nucleoid"/>
    <property type="evidence" value="ECO:0007669"/>
    <property type="project" value="UniProtKB-SubCell"/>
</dbReference>